<reference evidence="2" key="1">
    <citation type="submission" date="2015-07" db="EMBL/GenBank/DDBJ databases">
        <title>Genome sequencing of Sunxiuqinia dokdonensis strain SK.</title>
        <authorList>
            <person name="Ahn S."/>
            <person name="Kim B.-C."/>
        </authorList>
    </citation>
    <scope>NUCLEOTIDE SEQUENCE [LARGE SCALE GENOMIC DNA]</scope>
    <source>
        <strain evidence="2">SK</strain>
    </source>
</reference>
<accession>A0A0L8V8N0</accession>
<dbReference type="AlphaFoldDB" id="A0A0L8V8N0"/>
<gene>
    <name evidence="1" type="ORF">NC99_23920</name>
</gene>
<evidence type="ECO:0000313" key="1">
    <source>
        <dbReference type="EMBL" id="KOH44845.1"/>
    </source>
</evidence>
<dbReference type="EMBL" id="LGIA01000152">
    <property type="protein sequence ID" value="KOH44845.1"/>
    <property type="molecule type" value="Genomic_DNA"/>
</dbReference>
<protein>
    <submittedName>
        <fullName evidence="1">Uncharacterized protein</fullName>
    </submittedName>
</protein>
<dbReference type="STRING" id="1409788.NC99_23920"/>
<name>A0A0L8V8N0_9BACT</name>
<comment type="caution">
    <text evidence="1">The sequence shown here is derived from an EMBL/GenBank/DDBJ whole genome shotgun (WGS) entry which is preliminary data.</text>
</comment>
<dbReference type="Proteomes" id="UP000036958">
    <property type="component" value="Unassembled WGS sequence"/>
</dbReference>
<sequence length="49" mass="5812">MVMYTDLRKGHRPLMDQYNVSQIESDGGMNFKALHTIIHQVKSWLRTTY</sequence>
<proteinExistence type="predicted"/>
<evidence type="ECO:0000313" key="2">
    <source>
        <dbReference type="Proteomes" id="UP000036958"/>
    </source>
</evidence>
<organism evidence="1 2">
    <name type="scientific">Sunxiuqinia dokdonensis</name>
    <dbReference type="NCBI Taxonomy" id="1409788"/>
    <lineage>
        <taxon>Bacteria</taxon>
        <taxon>Pseudomonadati</taxon>
        <taxon>Bacteroidota</taxon>
        <taxon>Bacteroidia</taxon>
        <taxon>Marinilabiliales</taxon>
        <taxon>Prolixibacteraceae</taxon>
        <taxon>Sunxiuqinia</taxon>
    </lineage>
</organism>
<keyword evidence="2" id="KW-1185">Reference proteome</keyword>